<evidence type="ECO:0008006" key="3">
    <source>
        <dbReference type="Google" id="ProtNLM"/>
    </source>
</evidence>
<sequence>MSTASGAGYPKTIFIIRHGEKPGDPATDSPQDGINLSTRGYERAAALAPYFIATFGKPDALFATQASNHSNRPVETITPLAQALQLTIKSDIADGDYGTLANKILSDNHYAGKILLICWHHGNIPALTQSLGGQPPETPWPGSVFDRVWQIDYPAGSGKPSGLPVKNIPQQLLYGDQAE</sequence>
<dbReference type="SUPFAM" id="SSF53254">
    <property type="entry name" value="Phosphoglycerate mutase-like"/>
    <property type="match status" value="1"/>
</dbReference>
<dbReference type="RefSeq" id="WP_201699416.1">
    <property type="nucleotide sequence ID" value="NZ_CAJHCQ010000019.1"/>
</dbReference>
<gene>
    <name evidence="1" type="ORF">LMG27952_05886</name>
</gene>
<name>A0ABN7IBI8_9BURK</name>
<dbReference type="CDD" id="cd07040">
    <property type="entry name" value="HP"/>
    <property type="match status" value="1"/>
</dbReference>
<proteinExistence type="predicted"/>
<dbReference type="EMBL" id="CAJHCQ010000019">
    <property type="protein sequence ID" value="CAD6555652.1"/>
    <property type="molecule type" value="Genomic_DNA"/>
</dbReference>
<organism evidence="1 2">
    <name type="scientific">Paraburkholderia hiiakae</name>
    <dbReference type="NCBI Taxonomy" id="1081782"/>
    <lineage>
        <taxon>Bacteria</taxon>
        <taxon>Pseudomonadati</taxon>
        <taxon>Pseudomonadota</taxon>
        <taxon>Betaproteobacteria</taxon>
        <taxon>Burkholderiales</taxon>
        <taxon>Burkholderiaceae</taxon>
        <taxon>Paraburkholderia</taxon>
    </lineage>
</organism>
<evidence type="ECO:0000313" key="1">
    <source>
        <dbReference type="EMBL" id="CAD6555652.1"/>
    </source>
</evidence>
<dbReference type="Proteomes" id="UP000656319">
    <property type="component" value="Unassembled WGS sequence"/>
</dbReference>
<protein>
    <recommendedName>
        <fullName evidence="3">Histidine phosphatase family protein</fullName>
    </recommendedName>
</protein>
<keyword evidence="2" id="KW-1185">Reference proteome</keyword>
<reference evidence="1 2" key="1">
    <citation type="submission" date="2020-10" db="EMBL/GenBank/DDBJ databases">
        <authorList>
            <person name="Peeters C."/>
        </authorList>
    </citation>
    <scope>NUCLEOTIDE SEQUENCE [LARGE SCALE GENOMIC DNA]</scope>
    <source>
        <strain evidence="1 2">LMG 27952</strain>
    </source>
</reference>
<comment type="caution">
    <text evidence="1">The sequence shown here is derived from an EMBL/GenBank/DDBJ whole genome shotgun (WGS) entry which is preliminary data.</text>
</comment>
<accession>A0ABN7IBI8</accession>
<dbReference type="Gene3D" id="3.40.50.1240">
    <property type="entry name" value="Phosphoglycerate mutase-like"/>
    <property type="match status" value="1"/>
</dbReference>
<evidence type="ECO:0000313" key="2">
    <source>
        <dbReference type="Proteomes" id="UP000656319"/>
    </source>
</evidence>
<dbReference type="InterPro" id="IPR029033">
    <property type="entry name" value="His_PPase_superfam"/>
</dbReference>